<protein>
    <submittedName>
        <fullName evidence="5">Enterobactin synthase subunit F</fullName>
    </submittedName>
</protein>
<dbReference type="PANTHER" id="PTHR45527:SF1">
    <property type="entry name" value="FATTY ACID SYNTHASE"/>
    <property type="match status" value="1"/>
</dbReference>
<dbReference type="EMBL" id="CP067099">
    <property type="protein sequence ID" value="QQO61166.1"/>
    <property type="molecule type" value="Genomic_DNA"/>
</dbReference>
<dbReference type="Pfam" id="PF00975">
    <property type="entry name" value="Thioesterase"/>
    <property type="match status" value="1"/>
</dbReference>
<dbReference type="InterPro" id="IPR009081">
    <property type="entry name" value="PP-bd_ACP"/>
</dbReference>
<dbReference type="RefSeq" id="WP_337979422.1">
    <property type="nucleotide sequence ID" value="NZ_CP067099.1"/>
</dbReference>
<dbReference type="InterPro" id="IPR023213">
    <property type="entry name" value="CAT-like_dom_sf"/>
</dbReference>
<dbReference type="InterPro" id="IPR000873">
    <property type="entry name" value="AMP-dep_synth/lig_dom"/>
</dbReference>
<dbReference type="NCBIfam" id="TIGR01733">
    <property type="entry name" value="AA-adenyl-dom"/>
    <property type="match status" value="1"/>
</dbReference>
<dbReference type="Proteomes" id="UP000596157">
    <property type="component" value="Chromosome"/>
</dbReference>
<name>A0ABX7AB50_9GAMM</name>
<dbReference type="SMART" id="SM00823">
    <property type="entry name" value="PKS_PP"/>
    <property type="match status" value="1"/>
</dbReference>
<comment type="cofactor">
    <cofactor evidence="1">
        <name>pantetheine 4'-phosphate</name>
        <dbReference type="ChEBI" id="CHEBI:47942"/>
    </cofactor>
</comment>
<dbReference type="InterPro" id="IPR020802">
    <property type="entry name" value="TesA-like"/>
</dbReference>
<dbReference type="InterPro" id="IPR001242">
    <property type="entry name" value="Condensation_dom"/>
</dbReference>
<dbReference type="InterPro" id="IPR001031">
    <property type="entry name" value="Thioesterase"/>
</dbReference>
<evidence type="ECO:0000313" key="5">
    <source>
        <dbReference type="EMBL" id="QQO61166.1"/>
    </source>
</evidence>
<evidence type="ECO:0000259" key="4">
    <source>
        <dbReference type="PROSITE" id="PS50075"/>
    </source>
</evidence>
<evidence type="ECO:0000256" key="1">
    <source>
        <dbReference type="ARBA" id="ARBA00001957"/>
    </source>
</evidence>
<dbReference type="InterPro" id="IPR029058">
    <property type="entry name" value="AB_hydrolase_fold"/>
</dbReference>
<evidence type="ECO:0000256" key="3">
    <source>
        <dbReference type="ARBA" id="ARBA00022553"/>
    </source>
</evidence>
<gene>
    <name evidence="5" type="ORF">JI723_12790</name>
</gene>
<dbReference type="InterPro" id="IPR020806">
    <property type="entry name" value="PKS_PP-bd"/>
</dbReference>
<dbReference type="InterPro" id="IPR042099">
    <property type="entry name" value="ANL_N_sf"/>
</dbReference>
<dbReference type="Gene3D" id="3.30.559.10">
    <property type="entry name" value="Chloramphenicol acetyltransferase-like domain"/>
    <property type="match status" value="1"/>
</dbReference>
<dbReference type="InterPro" id="IPR045851">
    <property type="entry name" value="AMP-bd_C_sf"/>
</dbReference>
<dbReference type="Pfam" id="PF00501">
    <property type="entry name" value="AMP-binding"/>
    <property type="match status" value="1"/>
</dbReference>
<dbReference type="InterPro" id="IPR010071">
    <property type="entry name" value="AA_adenyl_dom"/>
</dbReference>
<dbReference type="SUPFAM" id="SSF56801">
    <property type="entry name" value="Acetyl-CoA synthetase-like"/>
    <property type="match status" value="1"/>
</dbReference>
<accession>A0ABX7AB50</accession>
<dbReference type="PROSITE" id="PS00012">
    <property type="entry name" value="PHOSPHOPANTETHEINE"/>
    <property type="match status" value="1"/>
</dbReference>
<dbReference type="SUPFAM" id="SSF53474">
    <property type="entry name" value="alpha/beta-Hydrolases"/>
    <property type="match status" value="1"/>
</dbReference>
<dbReference type="PROSITE" id="PS00455">
    <property type="entry name" value="AMP_BINDING"/>
    <property type="match status" value="1"/>
</dbReference>
<keyword evidence="2" id="KW-0596">Phosphopantetheine</keyword>
<dbReference type="SUPFAM" id="SSF47336">
    <property type="entry name" value="ACP-like"/>
    <property type="match status" value="1"/>
</dbReference>
<dbReference type="SMART" id="SM00824">
    <property type="entry name" value="PKS_TE"/>
    <property type="match status" value="1"/>
</dbReference>
<dbReference type="SUPFAM" id="SSF52777">
    <property type="entry name" value="CoA-dependent acyltransferases"/>
    <property type="match status" value="2"/>
</dbReference>
<keyword evidence="3" id="KW-0597">Phosphoprotein</keyword>
<dbReference type="GeneID" id="92279606"/>
<evidence type="ECO:0000313" key="6">
    <source>
        <dbReference type="Proteomes" id="UP000596157"/>
    </source>
</evidence>
<dbReference type="Gene3D" id="3.40.50.12780">
    <property type="entry name" value="N-terminal domain of ligase-like"/>
    <property type="match status" value="1"/>
</dbReference>
<dbReference type="InterPro" id="IPR020845">
    <property type="entry name" value="AMP-binding_CS"/>
</dbReference>
<keyword evidence="6" id="KW-1185">Reference proteome</keyword>
<evidence type="ECO:0000256" key="2">
    <source>
        <dbReference type="ARBA" id="ARBA00022450"/>
    </source>
</evidence>
<dbReference type="Pfam" id="PF00550">
    <property type="entry name" value="PP-binding"/>
    <property type="match status" value="1"/>
</dbReference>
<dbReference type="PROSITE" id="PS50075">
    <property type="entry name" value="CARRIER"/>
    <property type="match status" value="1"/>
</dbReference>
<dbReference type="Gene3D" id="3.30.300.30">
    <property type="match status" value="1"/>
</dbReference>
<dbReference type="PANTHER" id="PTHR45527">
    <property type="entry name" value="NONRIBOSOMAL PEPTIDE SYNTHETASE"/>
    <property type="match status" value="1"/>
</dbReference>
<feature type="domain" description="Carrier" evidence="4">
    <location>
        <begin position="959"/>
        <end position="1034"/>
    </location>
</feature>
<proteinExistence type="predicted"/>
<reference evidence="6" key="1">
    <citation type="submission" date="2021-01" db="EMBL/GenBank/DDBJ databases">
        <title>Providencia vermicola LLDRA6, a soil-borne Mn(II)-oxidizing bacterium, exploits a strategy of superoxide production coupled to hydrogen peroxide consumption to generate Mn oxides, as revealed by transcriptional up-regulation of genes for phenylacetic acid catabolism.</title>
        <authorList>
            <person name="Chen S."/>
            <person name="Ding Z."/>
            <person name="Chen J."/>
            <person name="Luo J."/>
            <person name="Ruan X."/>
            <person name="Li Z."/>
            <person name="Liao F."/>
            <person name="He J."/>
            <person name="Li D."/>
        </authorList>
    </citation>
    <scope>NUCLEOTIDE SEQUENCE [LARGE SCALE GENOMIC DNA]</scope>
    <source>
        <strain evidence="6">LLDRA6</strain>
    </source>
</reference>
<sequence>MCHKLPLVAAQPAIWAAERLYTEYPAWSVAHYVELVGELNVTQLKQAIISGMMQADTLRMRFQEQDGEVVQWFDETLQFDLPEYIDLRHCPEPHNTALTIMNADLQQDLRVNSGNSLVMHKILQLDDQRWYWYQRYHHIQVDGFSFSAITQQIAAIYRALQQKQSIPASPFTPFQAVVDEYLKYQNSEIFHIDKEFWNDYYQKLPIPASLSSKSLLDKANNIIQLQYIIENQFFAHKQGCQSIDLALALVTLWLGKLCGRMNYSAEFMFMRRIGSVALAATGPVVNMLPFAIQIDEGETLPEFAQRLAQQLQVIRRHQRYNSDYHFRDRCGAGRNELIYGPVLNVKMFDSPLEMPKLTTKTHVLASGPVDELELVLLVDETGQVTIELLANGRCFERKELEEHLQRISLMVRQFIHNPTLRCGDVDVLLESEYQQQLRINHTHRELPITTLSCLVATQAAKTPDAIALVDQQYSLTYDEMRKQVVALSLQLKSLGVKLGDSVAIALPRSIFLTLSIHAIAEIGAAWLPLDIDSPDRQLDKILKDAQPILLITLAEYLPCFSGIKVLCYNALLPYIPQWIEPCIQPEHTAYIMYTSGSTGVPKGVMIGQKAIVNRLLWMQESYPLASTDVVIQKTPCSFDVSVWEFWWPLIAGARLVMLEPQAHLDPLAMMSCFKQHRVTTAHFVPSMLAVFIESYIRQPHSLTLKQVFCSGEALPTELCRRWERLTHIPLYNLYGPTEAAIDVSYYKAYGDDLAAVEGNTVPIGYPIWNSGMHILDSQQRPVPFGVAGELYLTGVQLAQGYLKRPDLTDNQFIFNPLNVGQRMYRTGDIARWLSSGAVEYLGRTDSQLKIRGQRVELGEVECAMLQLPDIAQAVAHACILDNTAQMAGDTRQLVGYVTSISGQQLDMVSLREQLSEHLSPYMLPSMIVQLDVLPLSKNGKLNRKRLPLPELLSPKTGRKPLTKTELIIAKAYQQLLGCHIESIDADFFALGGHSLLAIQLAAQLSQQLRQQVTPGQIMVSPTIGKLAARLNPQPTFKDPSLWGMETILPLRERDGPTLFCFHPASGFAWQFSGLACHLSERWSITGLQSPRPMGAMMAETIDDACEQHLKTLLIQQPQGPYYLLGYSLGGTLAQGVAARLRKLGKEVLFLGLLDTWPPEVLNWRDRAQGEINPDIIAKIAQERTAFMSVQTSTETNNLFRIIEQNYTDAVRLLTTAHTLPYDGKVTLFVAQKTLPEGLTPKTAWAPWVQHVDLYPQDCTHVDIISPKSFTAIGPVLRQILG</sequence>
<dbReference type="Gene3D" id="3.30.559.30">
    <property type="entry name" value="Nonribosomal peptide synthetase, condensation domain"/>
    <property type="match status" value="1"/>
</dbReference>
<organism evidence="5 6">
    <name type="scientific">Providencia manganoxydans</name>
    <dbReference type="NCBI Taxonomy" id="2923283"/>
    <lineage>
        <taxon>Bacteria</taxon>
        <taxon>Pseudomonadati</taxon>
        <taxon>Pseudomonadota</taxon>
        <taxon>Gammaproteobacteria</taxon>
        <taxon>Enterobacterales</taxon>
        <taxon>Morganellaceae</taxon>
        <taxon>Providencia</taxon>
    </lineage>
</organism>
<dbReference type="InterPro" id="IPR036736">
    <property type="entry name" value="ACP-like_sf"/>
</dbReference>
<dbReference type="InterPro" id="IPR006162">
    <property type="entry name" value="Ppantetheine_attach_site"/>
</dbReference>
<dbReference type="Gene3D" id="3.40.50.1820">
    <property type="entry name" value="alpha/beta hydrolase"/>
    <property type="match status" value="1"/>
</dbReference>
<dbReference type="CDD" id="cd17646">
    <property type="entry name" value="A_NRPS_AB3403-like"/>
    <property type="match status" value="1"/>
</dbReference>
<dbReference type="Pfam" id="PF00668">
    <property type="entry name" value="Condensation"/>
    <property type="match status" value="1"/>
</dbReference>